<accession>A0AAD6ZV19</accession>
<gene>
    <name evidence="2" type="ORF">DFH08DRAFT_964243</name>
</gene>
<reference evidence="2" key="1">
    <citation type="submission" date="2023-03" db="EMBL/GenBank/DDBJ databases">
        <title>Massive genome expansion in bonnet fungi (Mycena s.s.) driven by repeated elements and novel gene families across ecological guilds.</title>
        <authorList>
            <consortium name="Lawrence Berkeley National Laboratory"/>
            <person name="Harder C.B."/>
            <person name="Miyauchi S."/>
            <person name="Viragh M."/>
            <person name="Kuo A."/>
            <person name="Thoen E."/>
            <person name="Andreopoulos B."/>
            <person name="Lu D."/>
            <person name="Skrede I."/>
            <person name="Drula E."/>
            <person name="Henrissat B."/>
            <person name="Morin E."/>
            <person name="Kohler A."/>
            <person name="Barry K."/>
            <person name="LaButti K."/>
            <person name="Morin E."/>
            <person name="Salamov A."/>
            <person name="Lipzen A."/>
            <person name="Mereny Z."/>
            <person name="Hegedus B."/>
            <person name="Baldrian P."/>
            <person name="Stursova M."/>
            <person name="Weitz H."/>
            <person name="Taylor A."/>
            <person name="Grigoriev I.V."/>
            <person name="Nagy L.G."/>
            <person name="Martin F."/>
            <person name="Kauserud H."/>
        </authorList>
    </citation>
    <scope>NUCLEOTIDE SEQUENCE</scope>
    <source>
        <strain evidence="2">CBHHK002</strain>
    </source>
</reference>
<evidence type="ECO:0000256" key="1">
    <source>
        <dbReference type="SAM" id="MobiDB-lite"/>
    </source>
</evidence>
<sequence length="84" mass="8977">MFPLSTTTFPRLTATLRSNSEQPEGPTDPSVTAAFVEHDQSASVAADGALTVSESQTEKPAHPPWKRLKLGLLKGGASNVMERQ</sequence>
<proteinExistence type="predicted"/>
<evidence type="ECO:0000313" key="3">
    <source>
        <dbReference type="Proteomes" id="UP001218218"/>
    </source>
</evidence>
<evidence type="ECO:0000313" key="2">
    <source>
        <dbReference type="EMBL" id="KAJ7339209.1"/>
    </source>
</evidence>
<comment type="caution">
    <text evidence="2">The sequence shown here is derived from an EMBL/GenBank/DDBJ whole genome shotgun (WGS) entry which is preliminary data.</text>
</comment>
<keyword evidence="3" id="KW-1185">Reference proteome</keyword>
<feature type="region of interest" description="Disordered" evidence="1">
    <location>
        <begin position="1"/>
        <end position="31"/>
    </location>
</feature>
<dbReference type="AlphaFoldDB" id="A0AAD6ZV19"/>
<feature type="region of interest" description="Disordered" evidence="1">
    <location>
        <begin position="47"/>
        <end position="69"/>
    </location>
</feature>
<organism evidence="2 3">
    <name type="scientific">Mycena albidolilacea</name>
    <dbReference type="NCBI Taxonomy" id="1033008"/>
    <lineage>
        <taxon>Eukaryota</taxon>
        <taxon>Fungi</taxon>
        <taxon>Dikarya</taxon>
        <taxon>Basidiomycota</taxon>
        <taxon>Agaricomycotina</taxon>
        <taxon>Agaricomycetes</taxon>
        <taxon>Agaricomycetidae</taxon>
        <taxon>Agaricales</taxon>
        <taxon>Marasmiineae</taxon>
        <taxon>Mycenaceae</taxon>
        <taxon>Mycena</taxon>
    </lineage>
</organism>
<feature type="compositionally biased region" description="Polar residues" evidence="1">
    <location>
        <begin position="1"/>
        <end position="22"/>
    </location>
</feature>
<dbReference type="EMBL" id="JARIHO010000028">
    <property type="protein sequence ID" value="KAJ7339209.1"/>
    <property type="molecule type" value="Genomic_DNA"/>
</dbReference>
<name>A0AAD6ZV19_9AGAR</name>
<dbReference type="Proteomes" id="UP001218218">
    <property type="component" value="Unassembled WGS sequence"/>
</dbReference>
<protein>
    <submittedName>
        <fullName evidence="2">Uncharacterized protein</fullName>
    </submittedName>
</protein>